<proteinExistence type="predicted"/>
<name>A0ABT4U2E0_9ACTN</name>
<evidence type="ECO:0000259" key="1">
    <source>
        <dbReference type="Pfam" id="PF00891"/>
    </source>
</evidence>
<keyword evidence="2" id="KW-0808">Transferase</keyword>
<dbReference type="InterPro" id="IPR001077">
    <property type="entry name" value="COMT_C"/>
</dbReference>
<dbReference type="InterPro" id="IPR029063">
    <property type="entry name" value="SAM-dependent_MTases_sf"/>
</dbReference>
<dbReference type="Gene3D" id="3.40.50.150">
    <property type="entry name" value="Vaccinia Virus protein VP39"/>
    <property type="match status" value="1"/>
</dbReference>
<dbReference type="SUPFAM" id="SSF46785">
    <property type="entry name" value="Winged helix' DNA-binding domain"/>
    <property type="match status" value="1"/>
</dbReference>
<dbReference type="SUPFAM" id="SSF53335">
    <property type="entry name" value="S-adenosyl-L-methionine-dependent methyltransferases"/>
    <property type="match status" value="1"/>
</dbReference>
<dbReference type="CDD" id="cd02440">
    <property type="entry name" value="AdoMet_MTases"/>
    <property type="match status" value="1"/>
</dbReference>
<protein>
    <submittedName>
        <fullName evidence="2">Class I SAM-dependent methyltransferase</fullName>
    </submittedName>
</protein>
<reference evidence="2 3" key="1">
    <citation type="submission" date="2023-01" db="EMBL/GenBank/DDBJ databases">
        <title>Draft genome sequence of Nocardiopsis sp. RSe5-2 isolated from halophytes.</title>
        <authorList>
            <person name="Duangmal K."/>
            <person name="Chantavorakit T."/>
        </authorList>
    </citation>
    <scope>NUCLEOTIDE SEQUENCE [LARGE SCALE GENOMIC DNA]</scope>
    <source>
        <strain evidence="2 3">RSe5-2</strain>
    </source>
</reference>
<dbReference type="Pfam" id="PF00891">
    <property type="entry name" value="Methyltransf_2"/>
    <property type="match status" value="1"/>
</dbReference>
<dbReference type="GO" id="GO:0008168">
    <property type="term" value="F:methyltransferase activity"/>
    <property type="evidence" value="ECO:0007669"/>
    <property type="project" value="UniProtKB-KW"/>
</dbReference>
<evidence type="ECO:0000313" key="2">
    <source>
        <dbReference type="EMBL" id="MDA2811119.1"/>
    </source>
</evidence>
<dbReference type="RefSeq" id="WP_270685582.1">
    <property type="nucleotide sequence ID" value="NZ_JAQFWQ010000024.1"/>
</dbReference>
<dbReference type="Proteomes" id="UP001527866">
    <property type="component" value="Unassembled WGS sequence"/>
</dbReference>
<keyword evidence="3" id="KW-1185">Reference proteome</keyword>
<dbReference type="InterPro" id="IPR036390">
    <property type="entry name" value="WH_DNA-bd_sf"/>
</dbReference>
<evidence type="ECO:0000313" key="3">
    <source>
        <dbReference type="Proteomes" id="UP001527866"/>
    </source>
</evidence>
<feature type="domain" description="O-methyltransferase C-terminal" evidence="1">
    <location>
        <begin position="168"/>
        <end position="307"/>
    </location>
</feature>
<accession>A0ABT4U2E0</accession>
<sequence length="333" mass="34467">MADERSEASTQHLTALAAPDALIDWRLALCYETAHTTGILDALPGAPARVAEATGLDEQAVTDVLHVLAAWDHLSIDGTGTFTPGGAWPSGPERLALAGHGTWIRRWATTLPARIHDRTATADGAGAPGGPDPATGLALLESATRPYVARVVEACLDRVPAEPGRPLRVLDLGGGHGAYAREFARRGCATTLQDLPAVIDILAADGRTAAAGVELHGGDAFTDLAPGPYDLVLCGIFTNMFGLDRVRDLLARVTGILVPGGRIAIATWMRDLGPVGAAFGIQMLVATTEGDAHPSGAYRRLLAETGYAGIGVAEVADPPLAVMTAENGAWDAA</sequence>
<gene>
    <name evidence="2" type="ORF">O4J56_10770</name>
</gene>
<comment type="caution">
    <text evidence="2">The sequence shown here is derived from an EMBL/GenBank/DDBJ whole genome shotgun (WGS) entry which is preliminary data.</text>
</comment>
<dbReference type="GO" id="GO:0032259">
    <property type="term" value="P:methylation"/>
    <property type="evidence" value="ECO:0007669"/>
    <property type="project" value="UniProtKB-KW"/>
</dbReference>
<dbReference type="EMBL" id="JAQFWQ010000024">
    <property type="protein sequence ID" value="MDA2811119.1"/>
    <property type="molecule type" value="Genomic_DNA"/>
</dbReference>
<keyword evidence="2" id="KW-0489">Methyltransferase</keyword>
<organism evidence="2 3">
    <name type="scientific">Nocardiopsis endophytica</name>
    <dbReference type="NCBI Taxonomy" id="3018445"/>
    <lineage>
        <taxon>Bacteria</taxon>
        <taxon>Bacillati</taxon>
        <taxon>Actinomycetota</taxon>
        <taxon>Actinomycetes</taxon>
        <taxon>Streptosporangiales</taxon>
        <taxon>Nocardiopsidaceae</taxon>
        <taxon>Nocardiopsis</taxon>
    </lineage>
</organism>